<evidence type="ECO:0000313" key="1">
    <source>
        <dbReference type="EMBL" id="KAJ7325583.1"/>
    </source>
</evidence>
<protein>
    <submittedName>
        <fullName evidence="1">Uncharacterized protein</fullName>
    </submittedName>
</protein>
<evidence type="ECO:0000313" key="2">
    <source>
        <dbReference type="Proteomes" id="UP001218218"/>
    </source>
</evidence>
<proteinExistence type="predicted"/>
<comment type="caution">
    <text evidence="1">The sequence shown here is derived from an EMBL/GenBank/DDBJ whole genome shotgun (WGS) entry which is preliminary data.</text>
</comment>
<dbReference type="EMBL" id="JARIHO010000044">
    <property type="protein sequence ID" value="KAJ7325583.1"/>
    <property type="molecule type" value="Genomic_DNA"/>
</dbReference>
<accession>A0AAD6ZIW8</accession>
<keyword evidence="2" id="KW-1185">Reference proteome</keyword>
<gene>
    <name evidence="1" type="ORF">DFH08DRAFT_817254</name>
</gene>
<reference evidence="1" key="1">
    <citation type="submission" date="2023-03" db="EMBL/GenBank/DDBJ databases">
        <title>Massive genome expansion in bonnet fungi (Mycena s.s.) driven by repeated elements and novel gene families across ecological guilds.</title>
        <authorList>
            <consortium name="Lawrence Berkeley National Laboratory"/>
            <person name="Harder C.B."/>
            <person name="Miyauchi S."/>
            <person name="Viragh M."/>
            <person name="Kuo A."/>
            <person name="Thoen E."/>
            <person name="Andreopoulos B."/>
            <person name="Lu D."/>
            <person name="Skrede I."/>
            <person name="Drula E."/>
            <person name="Henrissat B."/>
            <person name="Morin E."/>
            <person name="Kohler A."/>
            <person name="Barry K."/>
            <person name="LaButti K."/>
            <person name="Morin E."/>
            <person name="Salamov A."/>
            <person name="Lipzen A."/>
            <person name="Mereny Z."/>
            <person name="Hegedus B."/>
            <person name="Baldrian P."/>
            <person name="Stursova M."/>
            <person name="Weitz H."/>
            <person name="Taylor A."/>
            <person name="Grigoriev I.V."/>
            <person name="Nagy L.G."/>
            <person name="Martin F."/>
            <person name="Kauserud H."/>
        </authorList>
    </citation>
    <scope>NUCLEOTIDE SEQUENCE</scope>
    <source>
        <strain evidence="1">CBHHK002</strain>
    </source>
</reference>
<dbReference type="AlphaFoldDB" id="A0AAD6ZIW8"/>
<name>A0AAD6ZIW8_9AGAR</name>
<sequence length="181" mass="20244">MDRAFTTAHLLDVPRLYMSSEVGFTRPRQAQHEWEQRERRKRLELMAEFKKASDRHSDVGESAFNGLLIAGSFLNGFSRTQARSKAAKWGFQTVPYSLGISHNLMDIQSGSVTPFLRAFRIIRIQANWLTDGEDMAVAASGSNQATQILGHTKYVIYPASTVLSGSPTSPLLNAPIFEKIR</sequence>
<organism evidence="1 2">
    <name type="scientific">Mycena albidolilacea</name>
    <dbReference type="NCBI Taxonomy" id="1033008"/>
    <lineage>
        <taxon>Eukaryota</taxon>
        <taxon>Fungi</taxon>
        <taxon>Dikarya</taxon>
        <taxon>Basidiomycota</taxon>
        <taxon>Agaricomycotina</taxon>
        <taxon>Agaricomycetes</taxon>
        <taxon>Agaricomycetidae</taxon>
        <taxon>Agaricales</taxon>
        <taxon>Marasmiineae</taxon>
        <taxon>Mycenaceae</taxon>
        <taxon>Mycena</taxon>
    </lineage>
</organism>
<dbReference type="Proteomes" id="UP001218218">
    <property type="component" value="Unassembled WGS sequence"/>
</dbReference>